<keyword evidence="9" id="KW-1185">Reference proteome</keyword>
<dbReference type="InterPro" id="IPR036388">
    <property type="entry name" value="WH-like_DNA-bd_sf"/>
</dbReference>
<dbReference type="PANTHER" id="PTHR43133:SF8">
    <property type="entry name" value="RNA POLYMERASE SIGMA FACTOR HI_1459-RELATED"/>
    <property type="match status" value="1"/>
</dbReference>
<evidence type="ECO:0000256" key="3">
    <source>
        <dbReference type="ARBA" id="ARBA00023082"/>
    </source>
</evidence>
<dbReference type="InterPro" id="IPR039425">
    <property type="entry name" value="RNA_pol_sigma-70-like"/>
</dbReference>
<protein>
    <submittedName>
        <fullName evidence="8">RNA polymerase sigma factor</fullName>
    </submittedName>
</protein>
<dbReference type="InterPro" id="IPR013325">
    <property type="entry name" value="RNA_pol_sigma_r2"/>
</dbReference>
<dbReference type="GO" id="GO:0003677">
    <property type="term" value="F:DNA binding"/>
    <property type="evidence" value="ECO:0007669"/>
    <property type="project" value="UniProtKB-KW"/>
</dbReference>
<dbReference type="Pfam" id="PF08281">
    <property type="entry name" value="Sigma70_r4_2"/>
    <property type="match status" value="1"/>
</dbReference>
<dbReference type="Gene3D" id="1.10.10.10">
    <property type="entry name" value="Winged helix-like DNA-binding domain superfamily/Winged helix DNA-binding domain"/>
    <property type="match status" value="1"/>
</dbReference>
<organism evidence="8 9">
    <name type="scientific">Microbacterium caowuchunii</name>
    <dbReference type="NCBI Taxonomy" id="2614638"/>
    <lineage>
        <taxon>Bacteria</taxon>
        <taxon>Bacillati</taxon>
        <taxon>Actinomycetota</taxon>
        <taxon>Actinomycetes</taxon>
        <taxon>Micrococcales</taxon>
        <taxon>Microbacteriaceae</taxon>
        <taxon>Microbacterium</taxon>
    </lineage>
</organism>
<evidence type="ECO:0000313" key="8">
    <source>
        <dbReference type="EMBL" id="KAA9134961.1"/>
    </source>
</evidence>
<dbReference type="PANTHER" id="PTHR43133">
    <property type="entry name" value="RNA POLYMERASE ECF-TYPE SIGMA FACTO"/>
    <property type="match status" value="1"/>
</dbReference>
<dbReference type="InterPro" id="IPR014284">
    <property type="entry name" value="RNA_pol_sigma-70_dom"/>
</dbReference>
<dbReference type="InterPro" id="IPR013249">
    <property type="entry name" value="RNA_pol_sigma70_r4_t2"/>
</dbReference>
<dbReference type="SUPFAM" id="SSF88659">
    <property type="entry name" value="Sigma3 and sigma4 domains of RNA polymerase sigma factors"/>
    <property type="match status" value="1"/>
</dbReference>
<gene>
    <name evidence="8" type="ORF">F6B40_04540</name>
</gene>
<dbReference type="RefSeq" id="WP_150892316.1">
    <property type="nucleotide sequence ID" value="NZ_VYUY01000006.1"/>
</dbReference>
<evidence type="ECO:0000313" key="9">
    <source>
        <dbReference type="Proteomes" id="UP000326838"/>
    </source>
</evidence>
<keyword evidence="2" id="KW-0805">Transcription regulation</keyword>
<dbReference type="Pfam" id="PF04542">
    <property type="entry name" value="Sigma70_r2"/>
    <property type="match status" value="1"/>
</dbReference>
<dbReference type="GO" id="GO:0006352">
    <property type="term" value="P:DNA-templated transcription initiation"/>
    <property type="evidence" value="ECO:0007669"/>
    <property type="project" value="InterPro"/>
</dbReference>
<sequence>MTTDAELVSRAVSGDEGAFRTLYRRHVDAVYRVAMILLEDRADAEDATQDSFVTAWRKLGELDLRGESALPWLATICRYTCANRLRTRSRERAHTAGEVDERTPATIDVEQHVVGAELATRIAREVAELNELDQRIFVLCVTEGFAYQSAAAELGLSHGAVRNRLSRIRGRLRESVQEGSAT</sequence>
<dbReference type="InterPro" id="IPR013324">
    <property type="entry name" value="RNA_pol_sigma_r3/r4-like"/>
</dbReference>
<name>A0A5N0TK94_9MICO</name>
<dbReference type="InterPro" id="IPR007627">
    <property type="entry name" value="RNA_pol_sigma70_r2"/>
</dbReference>
<reference evidence="9" key="1">
    <citation type="submission" date="2019-09" db="EMBL/GenBank/DDBJ databases">
        <title>Mumia zhuanghuii sp. nov. isolated from the intestinal contents of plateau pika (Ochotona curzoniae) in the Qinghai-Tibet plateau of China.</title>
        <authorList>
            <person name="Tian Z."/>
        </authorList>
    </citation>
    <scope>NUCLEOTIDE SEQUENCE [LARGE SCALE GENOMIC DNA]</scope>
    <source>
        <strain evidence="9">L-033</strain>
    </source>
</reference>
<feature type="domain" description="RNA polymerase sigma factor 70 region 4 type 2" evidence="7">
    <location>
        <begin position="121"/>
        <end position="172"/>
    </location>
</feature>
<keyword evidence="5" id="KW-0804">Transcription</keyword>
<dbReference type="SUPFAM" id="SSF88946">
    <property type="entry name" value="Sigma2 domain of RNA polymerase sigma factors"/>
    <property type="match status" value="1"/>
</dbReference>
<dbReference type="AlphaFoldDB" id="A0A5N0TK94"/>
<dbReference type="Proteomes" id="UP000326838">
    <property type="component" value="Unassembled WGS sequence"/>
</dbReference>
<feature type="domain" description="RNA polymerase sigma-70 region 2" evidence="6">
    <location>
        <begin position="22"/>
        <end position="90"/>
    </location>
</feature>
<dbReference type="GO" id="GO:0016987">
    <property type="term" value="F:sigma factor activity"/>
    <property type="evidence" value="ECO:0007669"/>
    <property type="project" value="UniProtKB-KW"/>
</dbReference>
<keyword evidence="4" id="KW-0238">DNA-binding</keyword>
<evidence type="ECO:0000259" key="7">
    <source>
        <dbReference type="Pfam" id="PF08281"/>
    </source>
</evidence>
<comment type="similarity">
    <text evidence="1">Belongs to the sigma-70 factor family. ECF subfamily.</text>
</comment>
<evidence type="ECO:0000256" key="4">
    <source>
        <dbReference type="ARBA" id="ARBA00023125"/>
    </source>
</evidence>
<evidence type="ECO:0000256" key="1">
    <source>
        <dbReference type="ARBA" id="ARBA00010641"/>
    </source>
</evidence>
<dbReference type="Gene3D" id="1.10.1740.10">
    <property type="match status" value="1"/>
</dbReference>
<proteinExistence type="inferred from homology"/>
<evidence type="ECO:0000256" key="5">
    <source>
        <dbReference type="ARBA" id="ARBA00023163"/>
    </source>
</evidence>
<comment type="caution">
    <text evidence="8">The sequence shown here is derived from an EMBL/GenBank/DDBJ whole genome shotgun (WGS) entry which is preliminary data.</text>
</comment>
<evidence type="ECO:0000259" key="6">
    <source>
        <dbReference type="Pfam" id="PF04542"/>
    </source>
</evidence>
<evidence type="ECO:0000256" key="2">
    <source>
        <dbReference type="ARBA" id="ARBA00023015"/>
    </source>
</evidence>
<dbReference type="NCBIfam" id="TIGR02937">
    <property type="entry name" value="sigma70-ECF"/>
    <property type="match status" value="1"/>
</dbReference>
<dbReference type="EMBL" id="VYUY01000006">
    <property type="protein sequence ID" value="KAA9134961.1"/>
    <property type="molecule type" value="Genomic_DNA"/>
</dbReference>
<accession>A0A5N0TK94</accession>
<keyword evidence="3" id="KW-0731">Sigma factor</keyword>